<dbReference type="InterPro" id="IPR020449">
    <property type="entry name" value="Tscrpt_reg_AraC-type_HTH"/>
</dbReference>
<keyword evidence="2" id="KW-0238">DNA-binding</keyword>
<dbReference type="Gene3D" id="1.10.10.60">
    <property type="entry name" value="Homeodomain-like"/>
    <property type="match status" value="2"/>
</dbReference>
<organism evidence="5 6">
    <name type="scientific">Flavivirga algicola</name>
    <dbReference type="NCBI Taxonomy" id="2729136"/>
    <lineage>
        <taxon>Bacteria</taxon>
        <taxon>Pseudomonadati</taxon>
        <taxon>Bacteroidota</taxon>
        <taxon>Flavobacteriia</taxon>
        <taxon>Flavobacteriales</taxon>
        <taxon>Flavobacteriaceae</taxon>
        <taxon>Flavivirga</taxon>
    </lineage>
</organism>
<sequence length="287" mass="34453">MSNQFQSLKLKLINVGYNKLDHNWNFDNVISPFTRLYLITKGDAYVYHNKRKFHLRPNNMYLIPSYTYSSYKCHLKHEQYYISFFEELGSGLSIYNFMNFKYEVKASELDKVCFERLVALNSNRHLINYDPEHYDNYPVLLSFEKKNTELSASNYLETHGIIKLLMSKFIDTNTLSGKLNNANLDRVLYYISENLHENLTLTILADYCNMSKDHFSRSFKKYYGLRPTKYIQNRRLERFLLLLITTNYSVREIAHKIGFENYTYFLRYFKERIGKTPAEFRKERMIV</sequence>
<evidence type="ECO:0000256" key="3">
    <source>
        <dbReference type="ARBA" id="ARBA00023163"/>
    </source>
</evidence>
<accession>A0ABX1RSH1</accession>
<keyword evidence="6" id="KW-1185">Reference proteome</keyword>
<dbReference type="InterPro" id="IPR009057">
    <property type="entry name" value="Homeodomain-like_sf"/>
</dbReference>
<evidence type="ECO:0000313" key="6">
    <source>
        <dbReference type="Proteomes" id="UP000746690"/>
    </source>
</evidence>
<proteinExistence type="predicted"/>
<dbReference type="PRINTS" id="PR00032">
    <property type="entry name" value="HTHARAC"/>
</dbReference>
<dbReference type="PANTHER" id="PTHR43280">
    <property type="entry name" value="ARAC-FAMILY TRANSCRIPTIONAL REGULATOR"/>
    <property type="match status" value="1"/>
</dbReference>
<dbReference type="InterPro" id="IPR037923">
    <property type="entry name" value="HTH-like"/>
</dbReference>
<keyword evidence="3" id="KW-0804">Transcription</keyword>
<gene>
    <name evidence="5" type="ORF">HHX25_00735</name>
</gene>
<dbReference type="RefSeq" id="WP_169669073.1">
    <property type="nucleotide sequence ID" value="NZ_JABBHF010000001.1"/>
</dbReference>
<evidence type="ECO:0000313" key="5">
    <source>
        <dbReference type="EMBL" id="NMH86018.1"/>
    </source>
</evidence>
<evidence type="ECO:0000259" key="4">
    <source>
        <dbReference type="PROSITE" id="PS01124"/>
    </source>
</evidence>
<reference evidence="5 6" key="1">
    <citation type="submission" date="2020-04" db="EMBL/GenBank/DDBJ databases">
        <title>A Flavivirga sp. nov.</title>
        <authorList>
            <person name="Sun X."/>
        </authorList>
    </citation>
    <scope>NUCLEOTIDE SEQUENCE [LARGE SCALE GENOMIC DNA]</scope>
    <source>
        <strain evidence="5 6">Y03</strain>
    </source>
</reference>
<protein>
    <submittedName>
        <fullName evidence="5">Helix-turn-helix transcriptional regulator</fullName>
    </submittedName>
</protein>
<dbReference type="Proteomes" id="UP000746690">
    <property type="component" value="Unassembled WGS sequence"/>
</dbReference>
<dbReference type="SUPFAM" id="SSF46689">
    <property type="entry name" value="Homeodomain-like"/>
    <property type="match status" value="2"/>
</dbReference>
<name>A0ABX1RSH1_9FLAO</name>
<evidence type="ECO:0000256" key="2">
    <source>
        <dbReference type="ARBA" id="ARBA00023125"/>
    </source>
</evidence>
<dbReference type="PROSITE" id="PS01124">
    <property type="entry name" value="HTH_ARAC_FAMILY_2"/>
    <property type="match status" value="1"/>
</dbReference>
<feature type="domain" description="HTH araC/xylS-type" evidence="4">
    <location>
        <begin position="185"/>
        <end position="283"/>
    </location>
</feature>
<dbReference type="EMBL" id="JABBHF010000001">
    <property type="protein sequence ID" value="NMH86018.1"/>
    <property type="molecule type" value="Genomic_DNA"/>
</dbReference>
<dbReference type="InterPro" id="IPR018060">
    <property type="entry name" value="HTH_AraC"/>
</dbReference>
<dbReference type="Pfam" id="PF12833">
    <property type="entry name" value="HTH_18"/>
    <property type="match status" value="1"/>
</dbReference>
<dbReference type="PANTHER" id="PTHR43280:SF28">
    <property type="entry name" value="HTH-TYPE TRANSCRIPTIONAL ACTIVATOR RHAS"/>
    <property type="match status" value="1"/>
</dbReference>
<evidence type="ECO:0000256" key="1">
    <source>
        <dbReference type="ARBA" id="ARBA00023015"/>
    </source>
</evidence>
<dbReference type="SMART" id="SM00342">
    <property type="entry name" value="HTH_ARAC"/>
    <property type="match status" value="1"/>
</dbReference>
<comment type="caution">
    <text evidence="5">The sequence shown here is derived from an EMBL/GenBank/DDBJ whole genome shotgun (WGS) entry which is preliminary data.</text>
</comment>
<keyword evidence="1" id="KW-0805">Transcription regulation</keyword>
<dbReference type="SUPFAM" id="SSF51215">
    <property type="entry name" value="Regulatory protein AraC"/>
    <property type="match status" value="1"/>
</dbReference>